<evidence type="ECO:0000256" key="2">
    <source>
        <dbReference type="ARBA" id="ARBA00023235"/>
    </source>
</evidence>
<dbReference type="RefSeq" id="WP_010621039.1">
    <property type="nucleotide sequence ID" value="NZ_AZGF01000006.1"/>
</dbReference>
<comment type="pathway">
    <text evidence="3">Carbohydrate degradation; pentose phosphate pathway; D-ribose 5-phosphate from D-ribulose 5-phosphate (non-oxidative stage): step 1/1.</text>
</comment>
<dbReference type="GO" id="GO:0009052">
    <property type="term" value="P:pentose-phosphate shunt, non-oxidative branch"/>
    <property type="evidence" value="ECO:0007669"/>
    <property type="project" value="UniProtKB-UniRule"/>
</dbReference>
<dbReference type="Gene3D" id="3.30.70.260">
    <property type="match status" value="1"/>
</dbReference>
<comment type="subunit">
    <text evidence="3">Homodimer.</text>
</comment>
<dbReference type="GO" id="GO:0006014">
    <property type="term" value="P:D-ribose metabolic process"/>
    <property type="evidence" value="ECO:0007669"/>
    <property type="project" value="TreeGrafter"/>
</dbReference>
<dbReference type="InterPro" id="IPR020672">
    <property type="entry name" value="Ribose5P_isomerase_typA_subgr"/>
</dbReference>
<dbReference type="PANTHER" id="PTHR11934:SF0">
    <property type="entry name" value="RIBOSE-5-PHOSPHATE ISOMERASE"/>
    <property type="match status" value="1"/>
</dbReference>
<dbReference type="GO" id="GO:0005829">
    <property type="term" value="C:cytosol"/>
    <property type="evidence" value="ECO:0007669"/>
    <property type="project" value="TreeGrafter"/>
</dbReference>
<dbReference type="NCBIfam" id="NF001924">
    <property type="entry name" value="PRK00702.1"/>
    <property type="match status" value="1"/>
</dbReference>
<dbReference type="PATRIC" id="fig|1423807.3.peg.2167"/>
<dbReference type="InterPro" id="IPR004788">
    <property type="entry name" value="Ribose5P_isomerase_type_A"/>
</dbReference>
<dbReference type="STRING" id="1423807.FD16_GL002111"/>
<keyword evidence="2 3" id="KW-0413">Isomerase</keyword>
<dbReference type="PANTHER" id="PTHR11934">
    <property type="entry name" value="RIBOSE-5-PHOSPHATE ISOMERASE"/>
    <property type="match status" value="1"/>
</dbReference>
<dbReference type="InterPro" id="IPR037171">
    <property type="entry name" value="NagB/RpiA_transferase-like"/>
</dbReference>
<comment type="similarity">
    <text evidence="3">Belongs to the ribose 5-phosphate isomerase family.</text>
</comment>
<evidence type="ECO:0000256" key="1">
    <source>
        <dbReference type="ARBA" id="ARBA00001713"/>
    </source>
</evidence>
<dbReference type="Proteomes" id="UP000051820">
    <property type="component" value="Unassembled WGS sequence"/>
</dbReference>
<proteinExistence type="inferred from homology"/>
<feature type="binding site" evidence="3">
    <location>
        <position position="124"/>
    </location>
    <ligand>
        <name>substrate</name>
    </ligand>
</feature>
<reference evidence="4 5" key="1">
    <citation type="journal article" date="2015" name="Genome Announc.">
        <title>Expanding the biotechnology potential of lactobacilli through comparative genomics of 213 strains and associated genera.</title>
        <authorList>
            <person name="Sun Z."/>
            <person name="Harris H.M."/>
            <person name="McCann A."/>
            <person name="Guo C."/>
            <person name="Argimon S."/>
            <person name="Zhang W."/>
            <person name="Yang X."/>
            <person name="Jeffery I.B."/>
            <person name="Cooney J.C."/>
            <person name="Kagawa T.F."/>
            <person name="Liu W."/>
            <person name="Song Y."/>
            <person name="Salvetti E."/>
            <person name="Wrobel A."/>
            <person name="Rasinkangas P."/>
            <person name="Parkhill J."/>
            <person name="Rea M.C."/>
            <person name="O'Sullivan O."/>
            <person name="Ritari J."/>
            <person name="Douillard F.P."/>
            <person name="Paul Ross R."/>
            <person name="Yang R."/>
            <person name="Briner A.E."/>
            <person name="Felis G.E."/>
            <person name="de Vos W.M."/>
            <person name="Barrangou R."/>
            <person name="Klaenhammer T.R."/>
            <person name="Caufield P.W."/>
            <person name="Cui Y."/>
            <person name="Zhang H."/>
            <person name="O'Toole P.W."/>
        </authorList>
    </citation>
    <scope>NUCLEOTIDE SEQUENCE [LARGE SCALE GENOMIC DNA]</scope>
    <source>
        <strain evidence="4 5">DSM 5007</strain>
    </source>
</reference>
<accession>A0A0R1WCE3</accession>
<dbReference type="AlphaFoldDB" id="A0A0R1WCE3"/>
<dbReference type="eggNOG" id="COG0120">
    <property type="taxonomic scope" value="Bacteria"/>
</dbReference>
<dbReference type="FunFam" id="3.40.50.1360:FF:000001">
    <property type="entry name" value="Ribose-5-phosphate isomerase A"/>
    <property type="match status" value="1"/>
</dbReference>
<feature type="binding site" evidence="3">
    <location>
        <begin position="28"/>
        <end position="31"/>
    </location>
    <ligand>
        <name>substrate</name>
    </ligand>
</feature>
<feature type="binding site" evidence="3">
    <location>
        <begin position="84"/>
        <end position="87"/>
    </location>
    <ligand>
        <name>substrate</name>
    </ligand>
</feature>
<dbReference type="UniPathway" id="UPA00115">
    <property type="reaction ID" value="UER00412"/>
</dbReference>
<dbReference type="Gene3D" id="3.40.50.1360">
    <property type="match status" value="1"/>
</dbReference>
<evidence type="ECO:0000256" key="3">
    <source>
        <dbReference type="HAMAP-Rule" id="MF_00170"/>
    </source>
</evidence>
<dbReference type="SUPFAM" id="SSF100950">
    <property type="entry name" value="NagB/RpiA/CoA transferase-like"/>
    <property type="match status" value="1"/>
</dbReference>
<comment type="caution">
    <text evidence="4">The sequence shown here is derived from an EMBL/GenBank/DDBJ whole genome shotgun (WGS) entry which is preliminary data.</text>
</comment>
<comment type="catalytic activity">
    <reaction evidence="1 3">
        <text>aldehydo-D-ribose 5-phosphate = D-ribulose 5-phosphate</text>
        <dbReference type="Rhea" id="RHEA:14657"/>
        <dbReference type="ChEBI" id="CHEBI:58121"/>
        <dbReference type="ChEBI" id="CHEBI:58273"/>
        <dbReference type="EC" id="5.3.1.6"/>
    </reaction>
</comment>
<dbReference type="SUPFAM" id="SSF75445">
    <property type="entry name" value="D-ribose-5-phosphate isomerase (RpiA), lid domain"/>
    <property type="match status" value="1"/>
</dbReference>
<dbReference type="NCBIfam" id="TIGR00021">
    <property type="entry name" value="rpiA"/>
    <property type="match status" value="1"/>
</dbReference>
<feature type="binding site" evidence="3">
    <location>
        <begin position="97"/>
        <end position="100"/>
    </location>
    <ligand>
        <name>substrate</name>
    </ligand>
</feature>
<organism evidence="4 5">
    <name type="scientific">Paucilactobacillus suebicus DSM 5007 = KCTC 3549</name>
    <dbReference type="NCBI Taxonomy" id="1423807"/>
    <lineage>
        <taxon>Bacteria</taxon>
        <taxon>Bacillati</taxon>
        <taxon>Bacillota</taxon>
        <taxon>Bacilli</taxon>
        <taxon>Lactobacillales</taxon>
        <taxon>Lactobacillaceae</taxon>
        <taxon>Paucilactobacillus</taxon>
    </lineage>
</organism>
<dbReference type="CDD" id="cd01398">
    <property type="entry name" value="RPI_A"/>
    <property type="match status" value="1"/>
</dbReference>
<gene>
    <name evidence="3" type="primary">rpiA</name>
    <name evidence="4" type="ORF">FD16_GL002111</name>
</gene>
<dbReference type="EC" id="5.3.1.6" evidence="3"/>
<dbReference type="GO" id="GO:0004751">
    <property type="term" value="F:ribose-5-phosphate isomerase activity"/>
    <property type="evidence" value="ECO:0007669"/>
    <property type="project" value="UniProtKB-UniRule"/>
</dbReference>
<dbReference type="EMBL" id="AZGF01000006">
    <property type="protein sequence ID" value="KRM12598.1"/>
    <property type="molecule type" value="Genomic_DNA"/>
</dbReference>
<comment type="function">
    <text evidence="3">Catalyzes the reversible conversion of ribose-5-phosphate to ribulose 5-phosphate.</text>
</comment>
<feature type="active site" description="Proton acceptor" evidence="3">
    <location>
        <position position="106"/>
    </location>
</feature>
<sequence>MDQNKLKQLVGREAVKYVEDGMTIGLGSGTTVKYMVDTLGEKNKKEHLNLMCVTTSKKTAKQATNLGLTVKELDQVDEINLTIDGADEVDHDFNGIKGGGAALLWEKIVAKNSNRNIWIVDENKMVNHLGKFPLPVEVIPFGSKHLFRELQKMSLNPRFRTNVASALVKTDSGNYIIDLNIGNITDPIKLAEDLKGLTGVVEHGLFIHIVDEVIVGTNDGVRIVNKK</sequence>
<dbReference type="OrthoDB" id="5870696at2"/>
<evidence type="ECO:0000313" key="5">
    <source>
        <dbReference type="Proteomes" id="UP000051820"/>
    </source>
</evidence>
<dbReference type="HAMAP" id="MF_00170">
    <property type="entry name" value="Rib_5P_isom_A"/>
    <property type="match status" value="1"/>
</dbReference>
<keyword evidence="5" id="KW-1185">Reference proteome</keyword>
<name>A0A0R1WCE3_9LACO</name>
<dbReference type="Pfam" id="PF06026">
    <property type="entry name" value="Rib_5-P_isom_A"/>
    <property type="match status" value="1"/>
</dbReference>
<evidence type="ECO:0000313" key="4">
    <source>
        <dbReference type="EMBL" id="KRM12598.1"/>
    </source>
</evidence>
<protein>
    <recommendedName>
        <fullName evidence="3">Ribose-5-phosphate isomerase A</fullName>
        <ecNumber evidence="3">5.3.1.6</ecNumber>
    </recommendedName>
    <alternativeName>
        <fullName evidence="3">Phosphoriboisomerase A</fullName>
        <shortName evidence="3">PRI</shortName>
    </alternativeName>
</protein>